<dbReference type="GO" id="GO:0016973">
    <property type="term" value="P:poly(A)+ mRNA export from nucleus"/>
    <property type="evidence" value="ECO:0007669"/>
    <property type="project" value="TreeGrafter"/>
</dbReference>
<feature type="compositionally biased region" description="Basic and acidic residues" evidence="4">
    <location>
        <begin position="114"/>
        <end position="124"/>
    </location>
</feature>
<comment type="function">
    <text evidence="1">Transcription factor involved in RNA polymerase II transcription regulation. May function in both SPT15/TBP post-recruitment and recruitment steps of transcription.</text>
</comment>
<dbReference type="Proteomes" id="UP001233271">
    <property type="component" value="Chromosome 7b"/>
</dbReference>
<organism evidence="6 7">
    <name type="scientific">Cutaneotrichosporon cavernicola</name>
    <dbReference type="NCBI Taxonomy" id="279322"/>
    <lineage>
        <taxon>Eukaryota</taxon>
        <taxon>Fungi</taxon>
        <taxon>Dikarya</taxon>
        <taxon>Basidiomycota</taxon>
        <taxon>Agaricomycotina</taxon>
        <taxon>Tremellomycetes</taxon>
        <taxon>Trichosporonales</taxon>
        <taxon>Trichosporonaceae</taxon>
        <taxon>Cutaneotrichosporon</taxon>
    </lineage>
</organism>
<feature type="compositionally biased region" description="Low complexity" evidence="4">
    <location>
        <begin position="46"/>
        <end position="60"/>
    </location>
</feature>
<keyword evidence="7" id="KW-1185">Reference proteome</keyword>
<gene>
    <name evidence="6" type="primary">IWS1</name>
    <name evidence="6" type="ORF">CcaverHIS019_0704280</name>
</gene>
<comment type="similarity">
    <text evidence="2">Belongs to the IWS1 family.</text>
</comment>
<evidence type="ECO:0000256" key="1">
    <source>
        <dbReference type="ARBA" id="ARBA00037349"/>
    </source>
</evidence>
<dbReference type="RefSeq" id="XP_060460112.1">
    <property type="nucleotide sequence ID" value="XM_060603860.1"/>
</dbReference>
<feature type="domain" description="TFIIS N-terminal" evidence="5">
    <location>
        <begin position="235"/>
        <end position="312"/>
    </location>
</feature>
<dbReference type="Gene3D" id="1.20.930.10">
    <property type="entry name" value="Conserved domain common to transcription factors TFIIS, elongin A, CRSP70"/>
    <property type="match status" value="1"/>
</dbReference>
<dbReference type="GeneID" id="85498717"/>
<dbReference type="InterPro" id="IPR017923">
    <property type="entry name" value="TFIIS_N"/>
</dbReference>
<accession>A0AA48QYR9</accession>
<evidence type="ECO:0000259" key="5">
    <source>
        <dbReference type="PROSITE" id="PS51319"/>
    </source>
</evidence>
<dbReference type="InterPro" id="IPR051037">
    <property type="entry name" value="RNAPII_TF_IWS1"/>
</dbReference>
<feature type="compositionally biased region" description="Acidic residues" evidence="4">
    <location>
        <begin position="125"/>
        <end position="137"/>
    </location>
</feature>
<dbReference type="AlphaFoldDB" id="A0AA48QYR9"/>
<dbReference type="PROSITE" id="PS51319">
    <property type="entry name" value="TFIIS_N"/>
    <property type="match status" value="1"/>
</dbReference>
<dbReference type="Pfam" id="PF08711">
    <property type="entry name" value="Med26"/>
    <property type="match status" value="1"/>
</dbReference>
<reference evidence="6" key="1">
    <citation type="journal article" date="2023" name="BMC Genomics">
        <title>Chromosome-level genome assemblies of Cutaneotrichosporon spp. (Trichosporonales, Basidiomycota) reveal imbalanced evolution between nucleotide sequences and chromosome synteny.</title>
        <authorList>
            <person name="Kobayashi Y."/>
            <person name="Kayamori A."/>
            <person name="Aoki K."/>
            <person name="Shiwa Y."/>
            <person name="Matsutani M."/>
            <person name="Fujita N."/>
            <person name="Sugita T."/>
            <person name="Iwasaki W."/>
            <person name="Tanaka N."/>
            <person name="Takashima M."/>
        </authorList>
    </citation>
    <scope>NUCLEOTIDE SEQUENCE</scope>
    <source>
        <strain evidence="6">HIS019</strain>
    </source>
</reference>
<evidence type="ECO:0000256" key="3">
    <source>
        <dbReference type="PROSITE-ProRule" id="PRU00649"/>
    </source>
</evidence>
<proteinExistence type="inferred from homology"/>
<sequence>MSSSPPPAEPEPTAPESPVGAPSPGASESAPAPAMANMFGSDDDNTAANTNDNMAPGSEAQEAREEGEGEGEYVPATESSAARIPSFKKRRGSGDEEGEDDEERERRKKKKKDARAERRARAAAEEEEEGGEDEPQLDEATRRRLALEERIDAVGKTNRAPRRKKKGDDIDIVEGYHDDVCVRLRDRMYTAAEADQKSNLKKMPATSKLAMLDEVVNALQNTTLWSSIIDNEVLKAVKMWLEPLPDKSLPAVGIQKAVFEVLPKMDLDTATIREAGLGPIVLFYTKTKRVTPSINRAAEALVQTWSRPIIKRPADFRSRYIQTADEMERAEYDEFDDDEEPRESRPRPKTKTKKQRFNVAEALTENRDRKGARLPNVRDVQYTVAPESRLTHHSGETGYIARIQQDNKKFNRFARQLKGQKSGR</sequence>
<evidence type="ECO:0000313" key="7">
    <source>
        <dbReference type="Proteomes" id="UP001233271"/>
    </source>
</evidence>
<dbReference type="EMBL" id="AP028219">
    <property type="protein sequence ID" value="BEI94847.1"/>
    <property type="molecule type" value="Genomic_DNA"/>
</dbReference>
<dbReference type="GO" id="GO:0005634">
    <property type="term" value="C:nucleus"/>
    <property type="evidence" value="ECO:0007669"/>
    <property type="project" value="UniProtKB-SubCell"/>
</dbReference>
<protein>
    <recommendedName>
        <fullName evidence="5">TFIIS N-terminal domain-containing protein</fullName>
    </recommendedName>
</protein>
<feature type="compositionally biased region" description="Low complexity" evidence="4">
    <location>
        <begin position="16"/>
        <end position="34"/>
    </location>
</feature>
<evidence type="ECO:0000256" key="4">
    <source>
        <dbReference type="SAM" id="MobiDB-lite"/>
    </source>
</evidence>
<feature type="region of interest" description="Disordered" evidence="4">
    <location>
        <begin position="329"/>
        <end position="377"/>
    </location>
</feature>
<name>A0AA48QYR9_9TREE</name>
<evidence type="ECO:0000313" key="6">
    <source>
        <dbReference type="EMBL" id="BEI94847.1"/>
    </source>
</evidence>
<comment type="subcellular location">
    <subcellularLocation>
        <location evidence="3">Nucleus</location>
    </subcellularLocation>
</comment>
<dbReference type="KEGG" id="ccac:CcaHIS019_0704280"/>
<feature type="compositionally biased region" description="Pro residues" evidence="4">
    <location>
        <begin position="1"/>
        <end position="15"/>
    </location>
</feature>
<keyword evidence="3" id="KW-0539">Nucleus</keyword>
<feature type="compositionally biased region" description="Basic residues" evidence="4">
    <location>
        <begin position="347"/>
        <end position="356"/>
    </location>
</feature>
<dbReference type="InterPro" id="IPR035441">
    <property type="entry name" value="TFIIS/LEDGF_dom_sf"/>
</dbReference>
<evidence type="ECO:0000256" key="2">
    <source>
        <dbReference type="ARBA" id="ARBA00037992"/>
    </source>
</evidence>
<feature type="region of interest" description="Disordered" evidence="4">
    <location>
        <begin position="1"/>
        <end position="141"/>
    </location>
</feature>
<dbReference type="PANTHER" id="PTHR46010">
    <property type="entry name" value="PROTEIN IWS1 HOMOLOG"/>
    <property type="match status" value="1"/>
</dbReference>
<dbReference type="PANTHER" id="PTHR46010:SF1">
    <property type="entry name" value="PROTEIN IWS1 HOMOLOG"/>
    <property type="match status" value="1"/>
</dbReference>